<evidence type="ECO:0000256" key="3">
    <source>
        <dbReference type="SAM" id="MobiDB-lite"/>
    </source>
</evidence>
<keyword evidence="7" id="KW-1185">Reference proteome</keyword>
<dbReference type="Pfam" id="PF00685">
    <property type="entry name" value="Sulfotransfer_1"/>
    <property type="match status" value="1"/>
</dbReference>
<dbReference type="SUPFAM" id="SSF52540">
    <property type="entry name" value="P-loop containing nucleoside triphosphate hydrolases"/>
    <property type="match status" value="1"/>
</dbReference>
<organism evidence="5">
    <name type="scientific">Pelagomonas calceolata</name>
    <dbReference type="NCBI Taxonomy" id="35677"/>
    <lineage>
        <taxon>Eukaryota</taxon>
        <taxon>Sar</taxon>
        <taxon>Stramenopiles</taxon>
        <taxon>Ochrophyta</taxon>
        <taxon>Pelagophyceae</taxon>
        <taxon>Pelagomonadales</taxon>
        <taxon>Pelagomonadaceae</taxon>
        <taxon>Pelagomonas</taxon>
    </lineage>
</organism>
<name>A0A7S4EC63_9STRA</name>
<evidence type="ECO:0000259" key="4">
    <source>
        <dbReference type="Pfam" id="PF00685"/>
    </source>
</evidence>
<sequence>MEVPSEEPAPKRPKPDDQWRLERTLSVPATSNDEAQYSFDCVKGKERHRIGPAVRLLQDGTAAWHPRSLREWLRTNTKLRPTDVVVACYPKCGTTLTEQIVLLALNGGDAASLDPLSKNAKNYLGDEASIGKVWPEACLRPDDAQAGGDKGKEEFVPMTRSAFDALPAPRVIKTHARVRNLLGNDQGGLVEGAKYVICTRNPFDACVSAYYHAWHPKNSGWPFDAWAEAWLESDQWSPNSSWFRWHTEWRDTHASNTDQCLWLWYEDLVSNPDYWARKVAHFVTGVEPDDELVSKLVQGASFEKMKAHASRAENSSRLNSSDHLRVGKTGTWRDHFAPYPGLEEKFREVFRKRMAGPGLAWNVGEGDALATPIVLPA</sequence>
<dbReference type="EMBL" id="HBIW01022742">
    <property type="protein sequence ID" value="CAE0704160.1"/>
    <property type="molecule type" value="Transcribed_RNA"/>
</dbReference>
<keyword evidence="2" id="KW-0808">Transferase</keyword>
<evidence type="ECO:0000313" key="7">
    <source>
        <dbReference type="Proteomes" id="UP000789595"/>
    </source>
</evidence>
<protein>
    <recommendedName>
        <fullName evidence="4">Sulfotransferase domain-containing protein</fullName>
    </recommendedName>
</protein>
<evidence type="ECO:0000256" key="2">
    <source>
        <dbReference type="ARBA" id="ARBA00022679"/>
    </source>
</evidence>
<evidence type="ECO:0000256" key="1">
    <source>
        <dbReference type="ARBA" id="ARBA00005771"/>
    </source>
</evidence>
<accession>A0A7S4EC63</accession>
<feature type="region of interest" description="Disordered" evidence="3">
    <location>
        <begin position="1"/>
        <end position="20"/>
    </location>
</feature>
<dbReference type="EMBL" id="CAKKNE010000001">
    <property type="protein sequence ID" value="CAH0365445.1"/>
    <property type="molecule type" value="Genomic_DNA"/>
</dbReference>
<dbReference type="PANTHER" id="PTHR11783">
    <property type="entry name" value="SULFOTRANSFERASE SULT"/>
    <property type="match status" value="1"/>
</dbReference>
<dbReference type="Proteomes" id="UP000789595">
    <property type="component" value="Unassembled WGS sequence"/>
</dbReference>
<feature type="compositionally biased region" description="Basic and acidic residues" evidence="3">
    <location>
        <begin position="8"/>
        <end position="20"/>
    </location>
</feature>
<dbReference type="GO" id="GO:0008146">
    <property type="term" value="F:sulfotransferase activity"/>
    <property type="evidence" value="ECO:0007669"/>
    <property type="project" value="InterPro"/>
</dbReference>
<evidence type="ECO:0000313" key="5">
    <source>
        <dbReference type="EMBL" id="CAE0704160.1"/>
    </source>
</evidence>
<comment type="similarity">
    <text evidence="1">Belongs to the sulfotransferase 1 family.</text>
</comment>
<dbReference type="Gene3D" id="3.40.50.300">
    <property type="entry name" value="P-loop containing nucleotide triphosphate hydrolases"/>
    <property type="match status" value="1"/>
</dbReference>
<gene>
    <name evidence="5" type="ORF">PCAL00307_LOCUS19608</name>
    <name evidence="6" type="ORF">PECAL_1P18850</name>
</gene>
<dbReference type="InterPro" id="IPR000863">
    <property type="entry name" value="Sulfotransferase_dom"/>
</dbReference>
<reference evidence="5" key="1">
    <citation type="submission" date="2021-01" db="EMBL/GenBank/DDBJ databases">
        <authorList>
            <person name="Corre E."/>
            <person name="Pelletier E."/>
            <person name="Niang G."/>
            <person name="Scheremetjew M."/>
            <person name="Finn R."/>
            <person name="Kale V."/>
            <person name="Holt S."/>
            <person name="Cochrane G."/>
            <person name="Meng A."/>
            <person name="Brown T."/>
            <person name="Cohen L."/>
        </authorList>
    </citation>
    <scope>NUCLEOTIDE SEQUENCE</scope>
    <source>
        <strain evidence="5">CCMP1756</strain>
    </source>
</reference>
<evidence type="ECO:0000313" key="6">
    <source>
        <dbReference type="EMBL" id="CAH0365445.1"/>
    </source>
</evidence>
<proteinExistence type="inferred from homology"/>
<dbReference type="AlphaFoldDB" id="A0A7S4EC63"/>
<feature type="domain" description="Sulfotransferase" evidence="4">
    <location>
        <begin position="81"/>
        <end position="356"/>
    </location>
</feature>
<reference evidence="6" key="2">
    <citation type="submission" date="2021-11" db="EMBL/GenBank/DDBJ databases">
        <authorList>
            <consortium name="Genoscope - CEA"/>
            <person name="William W."/>
        </authorList>
    </citation>
    <scope>NUCLEOTIDE SEQUENCE</scope>
</reference>
<dbReference type="InterPro" id="IPR027417">
    <property type="entry name" value="P-loop_NTPase"/>
</dbReference>
<dbReference type="OrthoDB" id="205623at2759"/>